<evidence type="ECO:0000256" key="4">
    <source>
        <dbReference type="ARBA" id="ARBA00022840"/>
    </source>
</evidence>
<dbReference type="SUPFAM" id="SSF111331">
    <property type="entry name" value="NAD kinase/diacylglycerol kinase-like"/>
    <property type="match status" value="1"/>
</dbReference>
<evidence type="ECO:0000256" key="1">
    <source>
        <dbReference type="ARBA" id="ARBA00022679"/>
    </source>
</evidence>
<dbReference type="InterPro" id="IPR005218">
    <property type="entry name" value="Diacylglycerol/lipid_kinase"/>
</dbReference>
<dbReference type="EMBL" id="QDKH01000010">
    <property type="protein sequence ID" value="PWC16096.1"/>
    <property type="molecule type" value="Genomic_DNA"/>
</dbReference>
<dbReference type="GO" id="GO:0008654">
    <property type="term" value="P:phospholipid biosynthetic process"/>
    <property type="evidence" value="ECO:0007669"/>
    <property type="project" value="InterPro"/>
</dbReference>
<dbReference type="Gene3D" id="3.40.50.10330">
    <property type="entry name" value="Probable inorganic polyphosphate/atp-NAD kinase, domain 1"/>
    <property type="match status" value="1"/>
</dbReference>
<dbReference type="Pfam" id="PF19279">
    <property type="entry name" value="YegS_C"/>
    <property type="match status" value="1"/>
</dbReference>
<sequence>MIIEQRKNKQGRPTALLFINQKARNGDSSTSYVNQLLQAHGIAVIEPDAQDSGTSGDIIRAHANDVDFVIIGGGDGTLNAAAQALVDTGLPLGVLPLGTANDFARTLDIPRDLKQAVQIIADGYLRTIDLGEVNGHLFFNVSSIGFSSALARGLSAESKKRWGTLGYALAAFKLLKQSRPFRAEIEHDGVSERVRTVQVSVGNGRFYGGGMTVEQTAAPDDGRLDVYSLEVSHWWEIIALAPFLRRGTHGRWRKVRAFSATRLTLHTAKPHDINADGELIGKTPAIFTLRARAIRVFSPQKAAAN</sequence>
<gene>
    <name evidence="6" type="ORF">DDT56_11375</name>
</gene>
<dbReference type="NCBIfam" id="NF009604">
    <property type="entry name" value="PRK13057.1"/>
    <property type="match status" value="1"/>
</dbReference>
<dbReference type="GO" id="GO:0005524">
    <property type="term" value="F:ATP binding"/>
    <property type="evidence" value="ECO:0007669"/>
    <property type="project" value="UniProtKB-KW"/>
</dbReference>
<evidence type="ECO:0000259" key="5">
    <source>
        <dbReference type="PROSITE" id="PS50146"/>
    </source>
</evidence>
<dbReference type="GO" id="GO:0016301">
    <property type="term" value="F:kinase activity"/>
    <property type="evidence" value="ECO:0007669"/>
    <property type="project" value="UniProtKB-KW"/>
</dbReference>
<protein>
    <submittedName>
        <fullName evidence="6">Lipid kinase</fullName>
    </submittedName>
</protein>
<dbReference type="AlphaFoldDB" id="A0A2U1U353"/>
<dbReference type="PROSITE" id="PS50146">
    <property type="entry name" value="DAGK"/>
    <property type="match status" value="1"/>
</dbReference>
<dbReference type="Gene3D" id="2.60.200.40">
    <property type="match status" value="1"/>
</dbReference>
<keyword evidence="4" id="KW-0067">ATP-binding</keyword>
<dbReference type="PANTHER" id="PTHR12358:SF54">
    <property type="entry name" value="SPHINGOSINE KINASE RELATED PROTEIN"/>
    <property type="match status" value="1"/>
</dbReference>
<evidence type="ECO:0000313" key="7">
    <source>
        <dbReference type="Proteomes" id="UP000296159"/>
    </source>
</evidence>
<dbReference type="InterPro" id="IPR017438">
    <property type="entry name" value="ATP-NAD_kinase_N"/>
</dbReference>
<keyword evidence="7" id="KW-1185">Reference proteome</keyword>
<evidence type="ECO:0000256" key="3">
    <source>
        <dbReference type="ARBA" id="ARBA00022777"/>
    </source>
</evidence>
<dbReference type="InterPro" id="IPR045540">
    <property type="entry name" value="YegS/DAGK_C"/>
</dbReference>
<keyword evidence="3 6" id="KW-0418">Kinase</keyword>
<dbReference type="NCBIfam" id="TIGR00147">
    <property type="entry name" value="YegS/Rv2252/BmrU family lipid kinase"/>
    <property type="match status" value="1"/>
</dbReference>
<keyword evidence="2" id="KW-0547">Nucleotide-binding</keyword>
<organism evidence="6 7">
    <name type="scientific">Brenneria corticis</name>
    <dbReference type="NCBI Taxonomy" id="2173106"/>
    <lineage>
        <taxon>Bacteria</taxon>
        <taxon>Pseudomonadati</taxon>
        <taxon>Pseudomonadota</taxon>
        <taxon>Gammaproteobacteria</taxon>
        <taxon>Enterobacterales</taxon>
        <taxon>Pectobacteriaceae</taxon>
        <taxon>Brenneria</taxon>
    </lineage>
</organism>
<accession>A0A2U1U353</accession>
<dbReference type="InterPro" id="IPR001206">
    <property type="entry name" value="Diacylglycerol_kinase_cat_dom"/>
</dbReference>
<reference evidence="6 7" key="1">
    <citation type="submission" date="2018-04" db="EMBL/GenBank/DDBJ databases">
        <title>Brenneria corticis sp.nov.</title>
        <authorList>
            <person name="Li Y."/>
        </authorList>
    </citation>
    <scope>NUCLEOTIDE SEQUENCE [LARGE SCALE GENOMIC DNA]</scope>
    <source>
        <strain evidence="6 7">CFCC 11842</strain>
    </source>
</reference>
<dbReference type="InterPro" id="IPR016064">
    <property type="entry name" value="NAD/diacylglycerol_kinase_sf"/>
</dbReference>
<proteinExistence type="predicted"/>
<evidence type="ECO:0000256" key="2">
    <source>
        <dbReference type="ARBA" id="ARBA00022741"/>
    </source>
</evidence>
<evidence type="ECO:0000313" key="6">
    <source>
        <dbReference type="EMBL" id="PWC16096.1"/>
    </source>
</evidence>
<dbReference type="Proteomes" id="UP000296159">
    <property type="component" value="Unassembled WGS sequence"/>
</dbReference>
<comment type="caution">
    <text evidence="6">The sequence shown here is derived from an EMBL/GenBank/DDBJ whole genome shotgun (WGS) entry which is preliminary data.</text>
</comment>
<dbReference type="PANTHER" id="PTHR12358">
    <property type="entry name" value="SPHINGOSINE KINASE"/>
    <property type="match status" value="1"/>
</dbReference>
<keyword evidence="1" id="KW-0808">Transferase</keyword>
<name>A0A2U1U353_9GAMM</name>
<dbReference type="SMART" id="SM00046">
    <property type="entry name" value="DAGKc"/>
    <property type="match status" value="1"/>
</dbReference>
<feature type="domain" description="DAGKc" evidence="5">
    <location>
        <begin position="10"/>
        <end position="137"/>
    </location>
</feature>
<dbReference type="InterPro" id="IPR050187">
    <property type="entry name" value="Lipid_Phosphate_FormReg"/>
</dbReference>
<dbReference type="Pfam" id="PF00781">
    <property type="entry name" value="DAGK_cat"/>
    <property type="match status" value="1"/>
</dbReference>
<dbReference type="RefSeq" id="WP_136166549.1">
    <property type="nucleotide sequence ID" value="NZ_KZ819078.1"/>
</dbReference>